<gene>
    <name evidence="2" type="ORF">J9B83_08145</name>
</gene>
<dbReference type="PANTHER" id="PTHR13504:SF33">
    <property type="entry name" value="FIC FAMILY PROTEIN"/>
    <property type="match status" value="1"/>
</dbReference>
<dbReference type="SUPFAM" id="SSF140931">
    <property type="entry name" value="Fic-like"/>
    <property type="match status" value="1"/>
</dbReference>
<dbReference type="EMBL" id="JAGSSV010000007">
    <property type="protein sequence ID" value="MBR7888916.1"/>
    <property type="molecule type" value="Genomic_DNA"/>
</dbReference>
<dbReference type="InterPro" id="IPR003812">
    <property type="entry name" value="Fido"/>
</dbReference>
<keyword evidence="3" id="KW-1185">Reference proteome</keyword>
<reference evidence="3" key="2">
    <citation type="submission" date="2023-07" db="EMBL/GenBank/DDBJ databases">
        <title>Marinomonas vulgaris A79, complete genome.</title>
        <authorList>
            <person name="Ying J.-J."/>
        </authorList>
    </citation>
    <scope>NUCLEOTIDE SEQUENCE [LARGE SCALE GENOMIC DNA]</scope>
    <source>
        <strain evidence="3">A79</strain>
    </source>
</reference>
<dbReference type="PROSITE" id="PS51459">
    <property type="entry name" value="FIDO"/>
    <property type="match status" value="1"/>
</dbReference>
<dbReference type="InterPro" id="IPR036388">
    <property type="entry name" value="WH-like_DNA-bd_sf"/>
</dbReference>
<comment type="caution">
    <text evidence="2">The sequence shown here is derived from an EMBL/GenBank/DDBJ whole genome shotgun (WGS) entry which is preliminary data.</text>
</comment>
<dbReference type="Proteomes" id="UP000679722">
    <property type="component" value="Unassembled WGS sequence"/>
</dbReference>
<protein>
    <submittedName>
        <fullName evidence="2">Fic family protein</fullName>
    </submittedName>
</protein>
<evidence type="ECO:0000313" key="3">
    <source>
        <dbReference type="Proteomes" id="UP000679722"/>
    </source>
</evidence>
<proteinExistence type="predicted"/>
<sequence length="380" mass="42938">MKYSWQHPDWPNFIFDETLCKEALYQYALEAGRLSGGVSQLESALQYDAYIDLMVSEAINTSQIEGERLDREDVRSSIKNFLGLSNPPTRVTNPRAEGMAALMIDVRNGFAGELTKATLFHWHQLVLPQQENSLLPRNLKVGQWRDSEEPMQIVSGPIGYEKVHYEAPPAHQVDAEINQFLHWFNRSNPLKTEREIILTGPVRSAIAHLWFETIHPFDDGNGRVGRAIAEMALAQDLNRPPLLSLSTVIEKDKNAYYNGLNRASQFDLEISDWVTWFVNSVLLAQQEAAQKVDFVLKKAKFWEKHQNTELNERQKKVLNKLFKAGSDGFEGGLSAKKYIGITSSSKATATRDLSDLVEKGCLYRLEGGGRNARYGLALPN</sequence>
<dbReference type="Gene3D" id="1.10.10.10">
    <property type="entry name" value="Winged helix-like DNA-binding domain superfamily/Winged helix DNA-binding domain"/>
    <property type="match status" value="1"/>
</dbReference>
<dbReference type="InterPro" id="IPR025230">
    <property type="entry name" value="DUF4172"/>
</dbReference>
<reference evidence="2 3" key="1">
    <citation type="submission" date="2021-04" db="EMBL/GenBank/DDBJ databases">
        <authorList>
            <person name="Sun C."/>
        </authorList>
    </citation>
    <scope>NUCLEOTIDE SEQUENCE [LARGE SCALE GENOMIC DNA]</scope>
    <source>
        <strain evidence="2 3">A79</strain>
    </source>
</reference>
<dbReference type="InterPro" id="IPR036597">
    <property type="entry name" value="Fido-like_dom_sf"/>
</dbReference>
<dbReference type="Gene3D" id="1.10.3290.10">
    <property type="entry name" value="Fido-like domain"/>
    <property type="match status" value="1"/>
</dbReference>
<evidence type="ECO:0000313" key="2">
    <source>
        <dbReference type="EMBL" id="MBR7888916.1"/>
    </source>
</evidence>
<dbReference type="RefSeq" id="WP_211536258.1">
    <property type="nucleotide sequence ID" value="NZ_JAGSSV010000007.1"/>
</dbReference>
<dbReference type="Pfam" id="PF02661">
    <property type="entry name" value="Fic"/>
    <property type="match status" value="1"/>
</dbReference>
<name>A0ABS5HB90_9GAMM</name>
<organism evidence="2 3">
    <name type="scientific">Marinomonas vulgaris</name>
    <dbReference type="NCBI Taxonomy" id="2823372"/>
    <lineage>
        <taxon>Bacteria</taxon>
        <taxon>Pseudomonadati</taxon>
        <taxon>Pseudomonadota</taxon>
        <taxon>Gammaproteobacteria</taxon>
        <taxon>Oceanospirillales</taxon>
        <taxon>Oceanospirillaceae</taxon>
        <taxon>Marinomonas</taxon>
    </lineage>
</organism>
<feature type="domain" description="Fido" evidence="1">
    <location>
        <begin position="114"/>
        <end position="279"/>
    </location>
</feature>
<dbReference type="PANTHER" id="PTHR13504">
    <property type="entry name" value="FIDO DOMAIN-CONTAINING PROTEIN DDB_G0283145"/>
    <property type="match status" value="1"/>
</dbReference>
<evidence type="ECO:0000259" key="1">
    <source>
        <dbReference type="PROSITE" id="PS51459"/>
    </source>
</evidence>
<dbReference type="InterPro" id="IPR040198">
    <property type="entry name" value="Fido_containing"/>
</dbReference>
<dbReference type="Pfam" id="PF13776">
    <property type="entry name" value="DUF4172"/>
    <property type="match status" value="1"/>
</dbReference>
<accession>A0ABS5HB90</accession>